<dbReference type="Pfam" id="PF13290">
    <property type="entry name" value="CHB_HEX_C_1"/>
    <property type="match status" value="1"/>
</dbReference>
<evidence type="ECO:0000313" key="3">
    <source>
        <dbReference type="Proteomes" id="UP001369247"/>
    </source>
</evidence>
<organism evidence="2 3">
    <name type="scientific">Methanothermobacter wolfeii</name>
    <name type="common">Methanobacterium wolfei</name>
    <dbReference type="NCBI Taxonomy" id="145261"/>
    <lineage>
        <taxon>Archaea</taxon>
        <taxon>Methanobacteriati</taxon>
        <taxon>Methanobacteriota</taxon>
        <taxon>Methanomada group</taxon>
        <taxon>Methanobacteria</taxon>
        <taxon>Methanobacteriales</taxon>
        <taxon>Methanobacteriaceae</taxon>
        <taxon>Methanothermobacter</taxon>
    </lineage>
</organism>
<evidence type="ECO:0000259" key="1">
    <source>
        <dbReference type="Pfam" id="PF13290"/>
    </source>
</evidence>
<dbReference type="EMBL" id="JAXUHJ010000008">
    <property type="protein sequence ID" value="MEJ8542890.1"/>
    <property type="molecule type" value="Genomic_DNA"/>
</dbReference>
<sequence length="220" mass="24798">MATFLLLSVAVFLLGANHAAAADDILTGELPGGGTSGEGDVFRVTAASPDGVYYTIDGSIPSRNSTKYSAPILLNRTVNIKYMIVKNGTVKYGILQHTLTGNITNRTYPLLIFNETPVIQLANGTYYQLGNGNITLYNGTVALTGNTIMKYLRTNSTNSTMGIIKNTPAKLVNKVKVNKVRVKKWYKKWYRYRGKWRYKWRYYWTYKQIKQQYQELQPAA</sequence>
<name>A0ABU8TVN8_METWO</name>
<accession>A0ABU8TVN8</accession>
<gene>
    <name evidence="2" type="ORF">U2150_05230</name>
</gene>
<dbReference type="RefSeq" id="WP_074359218.1">
    <property type="nucleotide sequence ID" value="NZ_JAXUHJ010000008.1"/>
</dbReference>
<protein>
    <submittedName>
        <fullName evidence="2">Chitobiase/beta-hexosaminidase C-terminal domain-containing protein</fullName>
    </submittedName>
</protein>
<comment type="caution">
    <text evidence="2">The sequence shown here is derived from an EMBL/GenBank/DDBJ whole genome shotgun (WGS) entry which is preliminary data.</text>
</comment>
<dbReference type="InterPro" id="IPR059177">
    <property type="entry name" value="GH29D-like_dom"/>
</dbReference>
<dbReference type="Proteomes" id="UP001369247">
    <property type="component" value="Unassembled WGS sequence"/>
</dbReference>
<feature type="domain" description="GH29D-like beta-sandwich" evidence="1">
    <location>
        <begin position="31"/>
        <end position="90"/>
    </location>
</feature>
<evidence type="ECO:0000313" key="2">
    <source>
        <dbReference type="EMBL" id="MEJ8542890.1"/>
    </source>
</evidence>
<proteinExistence type="predicted"/>
<reference evidence="2 3" key="1">
    <citation type="submission" date="2023-12" db="EMBL/GenBank/DDBJ databases">
        <title>Phenotypic and Genomic Characterization of Methanothermobacter wolfeii Strain BSEL, a CO2-Capturing Archaeon with Minimal Nutrient Requirements.</title>
        <authorList>
            <person name="Ale Enriquez F."/>
            <person name="Ahring B.K."/>
        </authorList>
    </citation>
    <scope>NUCLEOTIDE SEQUENCE [LARGE SCALE GENOMIC DNA]</scope>
    <source>
        <strain evidence="2 3">BSEL-1</strain>
    </source>
</reference>
<keyword evidence="3" id="KW-1185">Reference proteome</keyword>